<dbReference type="EMBL" id="CADCXN010000042">
    <property type="protein sequence ID" value="CAA9889915.1"/>
    <property type="molecule type" value="Genomic_DNA"/>
</dbReference>
<accession>A0A8S0WZ20</accession>
<evidence type="ECO:0000256" key="1">
    <source>
        <dbReference type="ARBA" id="ARBA00022722"/>
    </source>
</evidence>
<dbReference type="Pfam" id="PF13511">
    <property type="entry name" value="DUF4124"/>
    <property type="match status" value="1"/>
</dbReference>
<dbReference type="SMART" id="SM00318">
    <property type="entry name" value="SNc"/>
    <property type="match status" value="1"/>
</dbReference>
<comment type="caution">
    <text evidence="5">The sequence shown here is derived from an EMBL/GenBank/DDBJ whole genome shotgun (WGS) entry which is preliminary data.</text>
</comment>
<dbReference type="PANTHER" id="PTHR12302:SF3">
    <property type="entry name" value="SERINE_THREONINE-PROTEIN KINASE 31"/>
    <property type="match status" value="1"/>
</dbReference>
<dbReference type="PANTHER" id="PTHR12302">
    <property type="entry name" value="EBNA2 BINDING PROTEIN P100"/>
    <property type="match status" value="1"/>
</dbReference>
<protein>
    <submittedName>
        <fullName evidence="5">Nuclease (SNase domain-containing protein)</fullName>
    </submittedName>
</protein>
<keyword evidence="6" id="KW-1185">Reference proteome</keyword>
<evidence type="ECO:0000313" key="6">
    <source>
        <dbReference type="Proteomes" id="UP000494216"/>
    </source>
</evidence>
<dbReference type="AlphaFoldDB" id="A0A8S0WZ20"/>
<organism evidence="5 6">
    <name type="scientific">Candidatus Methylobacter favarea</name>
    <dbReference type="NCBI Taxonomy" id="2707345"/>
    <lineage>
        <taxon>Bacteria</taxon>
        <taxon>Pseudomonadati</taxon>
        <taxon>Pseudomonadota</taxon>
        <taxon>Gammaproteobacteria</taxon>
        <taxon>Methylococcales</taxon>
        <taxon>Methylococcaceae</taxon>
        <taxon>Methylobacter</taxon>
    </lineage>
</organism>
<keyword evidence="1" id="KW-0540">Nuclease</keyword>
<keyword evidence="3" id="KW-0378">Hydrolase</keyword>
<dbReference type="Proteomes" id="UP000494216">
    <property type="component" value="Unassembled WGS sequence"/>
</dbReference>
<evidence type="ECO:0000256" key="2">
    <source>
        <dbReference type="ARBA" id="ARBA00022759"/>
    </source>
</evidence>
<dbReference type="SUPFAM" id="SSF50199">
    <property type="entry name" value="Staphylococcal nuclease"/>
    <property type="match status" value="1"/>
</dbReference>
<dbReference type="InterPro" id="IPR035437">
    <property type="entry name" value="SNase_OB-fold_sf"/>
</dbReference>
<sequence length="302" mass="35047">MVENLFYRAKTHPTHFLSLLIEGSLFLKLDNFMKLLLLLLLWLPSWTSAQIYEWQDKSGGTHFSDRSYPQAKLVDIKPGYGFYRVKTVYDGDTVVLEDGRKIRLLGINTPEVQHRDKMADAGGEDARRWLINKLQNSKIRLLTDAEKKDKYGRTLAHLFTEKKEHINLSLVAAGLAEVSIYPPNLFYADELVKAQSLAEKARLGIWRRPEYAVIPVNRLNAEDHAGWTRLAGKVVNIRSSRKFVYLEFSRQFEARIERKWLSLFPDINGYLGKYIEVRGWLNRNRGRYSMLIRHPSAIKVPL</sequence>
<feature type="domain" description="TNase-like" evidence="4">
    <location>
        <begin position="84"/>
        <end position="208"/>
    </location>
</feature>
<dbReference type="Gene3D" id="2.40.50.90">
    <property type="match status" value="1"/>
</dbReference>
<dbReference type="InterPro" id="IPR016071">
    <property type="entry name" value="Staphylococal_nuclease_OB-fold"/>
</dbReference>
<dbReference type="Pfam" id="PF00565">
    <property type="entry name" value="SNase"/>
    <property type="match status" value="1"/>
</dbReference>
<dbReference type="GO" id="GO:0016787">
    <property type="term" value="F:hydrolase activity"/>
    <property type="evidence" value="ECO:0007669"/>
    <property type="project" value="UniProtKB-KW"/>
</dbReference>
<keyword evidence="2" id="KW-0255">Endonuclease</keyword>
<reference evidence="5 6" key="1">
    <citation type="submission" date="2020-02" db="EMBL/GenBank/DDBJ databases">
        <authorList>
            <person name="Hogendoorn C."/>
        </authorList>
    </citation>
    <scope>NUCLEOTIDE SEQUENCE [LARGE SCALE GENOMIC DNA]</scope>
    <source>
        <strain evidence="5">METHB21</strain>
    </source>
</reference>
<gene>
    <name evidence="5" type="ORF">METHB2_150039</name>
</gene>
<dbReference type="GO" id="GO:0004519">
    <property type="term" value="F:endonuclease activity"/>
    <property type="evidence" value="ECO:0007669"/>
    <property type="project" value="UniProtKB-KW"/>
</dbReference>
<evidence type="ECO:0000259" key="4">
    <source>
        <dbReference type="PROSITE" id="PS50830"/>
    </source>
</evidence>
<name>A0A8S0WZ20_9GAMM</name>
<evidence type="ECO:0000256" key="3">
    <source>
        <dbReference type="ARBA" id="ARBA00022801"/>
    </source>
</evidence>
<dbReference type="PROSITE" id="PS50830">
    <property type="entry name" value="TNASE_3"/>
    <property type="match status" value="1"/>
</dbReference>
<proteinExistence type="predicted"/>
<dbReference type="InterPro" id="IPR025392">
    <property type="entry name" value="DUF4124"/>
</dbReference>
<evidence type="ECO:0000313" key="5">
    <source>
        <dbReference type="EMBL" id="CAA9889915.1"/>
    </source>
</evidence>